<feature type="non-terminal residue" evidence="1">
    <location>
        <position position="1"/>
    </location>
</feature>
<evidence type="ECO:0008006" key="2">
    <source>
        <dbReference type="Google" id="ProtNLM"/>
    </source>
</evidence>
<proteinExistence type="predicted"/>
<reference evidence="1" key="1">
    <citation type="submission" date="2018-05" db="EMBL/GenBank/DDBJ databases">
        <authorList>
            <person name="Lanie J.A."/>
            <person name="Ng W.-L."/>
            <person name="Kazmierczak K.M."/>
            <person name="Andrzejewski T.M."/>
            <person name="Davidsen T.M."/>
            <person name="Wayne K.J."/>
            <person name="Tettelin H."/>
            <person name="Glass J.I."/>
            <person name="Rusch D."/>
            <person name="Podicherti R."/>
            <person name="Tsui H.-C.T."/>
            <person name="Winkler M.E."/>
        </authorList>
    </citation>
    <scope>NUCLEOTIDE SEQUENCE</scope>
</reference>
<dbReference type="AlphaFoldDB" id="A0A383EY59"/>
<evidence type="ECO:0000313" key="1">
    <source>
        <dbReference type="EMBL" id="SVE61220.1"/>
    </source>
</evidence>
<dbReference type="EMBL" id="UINC01229489">
    <property type="protein sequence ID" value="SVE61220.1"/>
    <property type="molecule type" value="Genomic_DNA"/>
</dbReference>
<name>A0A383EY59_9ZZZZ</name>
<accession>A0A383EY59</accession>
<gene>
    <name evidence="1" type="ORF">METZ01_LOCUS514074</name>
</gene>
<sequence length="134" mass="15075">DAIEQTLHDQKTKWGQPDAKLLNTEILPESKVYSLADKIALIQTPDGERQWLFDQCFMLLGHRPDEPLLQRVLGDDTSHDESTFESKTKPGIYLVGALAKKHLEHIGLTDKLSPGNEGVRHIDNVINAIKNQLI</sequence>
<organism evidence="1">
    <name type="scientific">marine metagenome</name>
    <dbReference type="NCBI Taxonomy" id="408172"/>
    <lineage>
        <taxon>unclassified sequences</taxon>
        <taxon>metagenomes</taxon>
        <taxon>ecological metagenomes</taxon>
    </lineage>
</organism>
<protein>
    <recommendedName>
        <fullName evidence="2">FAD/NAD(P)-binding domain-containing protein</fullName>
    </recommendedName>
</protein>